<proteinExistence type="predicted"/>
<accession>M2XU32</accession>
<dbReference type="RefSeq" id="XP_005703693.1">
    <property type="nucleotide sequence ID" value="XM_005703636.1"/>
</dbReference>
<keyword evidence="2" id="KW-1185">Reference proteome</keyword>
<reference evidence="2" key="1">
    <citation type="journal article" date="2013" name="Science">
        <title>Gene transfer from bacteria and archaea facilitated evolution of an extremophilic eukaryote.</title>
        <authorList>
            <person name="Schonknecht G."/>
            <person name="Chen W.H."/>
            <person name="Ternes C.M."/>
            <person name="Barbier G.G."/>
            <person name="Shrestha R.P."/>
            <person name="Stanke M."/>
            <person name="Brautigam A."/>
            <person name="Baker B.J."/>
            <person name="Banfield J.F."/>
            <person name="Garavito R.M."/>
            <person name="Carr K."/>
            <person name="Wilkerson C."/>
            <person name="Rensing S.A."/>
            <person name="Gagneul D."/>
            <person name="Dickenson N.E."/>
            <person name="Oesterhelt C."/>
            <person name="Lercher M.J."/>
            <person name="Weber A.P."/>
        </authorList>
    </citation>
    <scope>NUCLEOTIDE SEQUENCE [LARGE SCALE GENOMIC DNA]</scope>
    <source>
        <strain evidence="2">074W</strain>
    </source>
</reference>
<evidence type="ECO:0000313" key="1">
    <source>
        <dbReference type="EMBL" id="EME27173.1"/>
    </source>
</evidence>
<evidence type="ECO:0000313" key="2">
    <source>
        <dbReference type="Proteomes" id="UP000030680"/>
    </source>
</evidence>
<sequence length="66" mass="7593">MNPNLAVLSELTKKLQLFVLFHTELENSHRIMYCCRFDTLTPDTNEFGGLYTPLEYATGVLLEVLQ</sequence>
<dbReference type="GeneID" id="17086103"/>
<gene>
    <name evidence="1" type="ORF">Gasu_52750</name>
</gene>
<dbReference type="Gramene" id="EME27173">
    <property type="protein sequence ID" value="EME27173"/>
    <property type="gene ID" value="Gasu_52750"/>
</dbReference>
<protein>
    <submittedName>
        <fullName evidence="1">Uncharacterized protein</fullName>
    </submittedName>
</protein>
<organism evidence="1 2">
    <name type="scientific">Galdieria sulphuraria</name>
    <name type="common">Red alga</name>
    <dbReference type="NCBI Taxonomy" id="130081"/>
    <lineage>
        <taxon>Eukaryota</taxon>
        <taxon>Rhodophyta</taxon>
        <taxon>Bangiophyceae</taxon>
        <taxon>Galdieriales</taxon>
        <taxon>Galdieriaceae</taxon>
        <taxon>Galdieria</taxon>
    </lineage>
</organism>
<dbReference type="Proteomes" id="UP000030680">
    <property type="component" value="Unassembled WGS sequence"/>
</dbReference>
<dbReference type="KEGG" id="gsl:Gasu_52750"/>
<name>M2XU32_GALSU</name>
<dbReference type="EMBL" id="KB454536">
    <property type="protein sequence ID" value="EME27173.1"/>
    <property type="molecule type" value="Genomic_DNA"/>
</dbReference>
<dbReference type="AlphaFoldDB" id="M2XU32"/>